<protein>
    <recommendedName>
        <fullName evidence="3 8">Histidinol-phosphatase</fullName>
        <shortName evidence="8">HolPase</shortName>
        <ecNumber evidence="3 8">3.1.3.15</ecNumber>
    </recommendedName>
</protein>
<evidence type="ECO:0000256" key="5">
    <source>
        <dbReference type="ARBA" id="ARBA00022801"/>
    </source>
</evidence>
<gene>
    <name evidence="10" type="ORF">GSF08_09260</name>
</gene>
<dbReference type="Gene3D" id="3.20.20.140">
    <property type="entry name" value="Metal-dependent hydrolases"/>
    <property type="match status" value="1"/>
</dbReference>
<keyword evidence="5 8" id="KW-0378">Hydrolase</keyword>
<evidence type="ECO:0000313" key="11">
    <source>
        <dbReference type="Proteomes" id="UP000434036"/>
    </source>
</evidence>
<dbReference type="RefSeq" id="WP_160625512.1">
    <property type="nucleotide sequence ID" value="NZ_WUUQ01000003.1"/>
</dbReference>
<comment type="caution">
    <text evidence="10">The sequence shown here is derived from an EMBL/GenBank/DDBJ whole genome shotgun (WGS) entry which is preliminary data.</text>
</comment>
<reference evidence="10 11" key="2">
    <citation type="submission" date="2020-01" db="EMBL/GenBank/DDBJ databases">
        <title>Clostridiaceae sp. nov. isolated from the gut of human by culturomics.</title>
        <authorList>
            <person name="Chang Y."/>
        </authorList>
    </citation>
    <scope>NUCLEOTIDE SEQUENCE [LARGE SCALE GENOMIC DNA]</scope>
    <source>
        <strain evidence="10 11">DONG20-135</strain>
    </source>
</reference>
<evidence type="ECO:0000256" key="4">
    <source>
        <dbReference type="ARBA" id="ARBA00022605"/>
    </source>
</evidence>
<comment type="catalytic activity">
    <reaction evidence="7 8">
        <text>L-histidinol phosphate + H2O = L-histidinol + phosphate</text>
        <dbReference type="Rhea" id="RHEA:14465"/>
        <dbReference type="ChEBI" id="CHEBI:15377"/>
        <dbReference type="ChEBI" id="CHEBI:43474"/>
        <dbReference type="ChEBI" id="CHEBI:57699"/>
        <dbReference type="ChEBI" id="CHEBI:57980"/>
        <dbReference type="EC" id="3.1.3.15"/>
    </reaction>
</comment>
<name>A0A6N8U9H1_9FIRM</name>
<evidence type="ECO:0000256" key="3">
    <source>
        <dbReference type="ARBA" id="ARBA00013085"/>
    </source>
</evidence>
<reference evidence="10 11" key="1">
    <citation type="submission" date="2019-12" db="EMBL/GenBank/DDBJ databases">
        <authorList>
            <person name="Yang R."/>
        </authorList>
    </citation>
    <scope>NUCLEOTIDE SEQUENCE [LARGE SCALE GENOMIC DNA]</scope>
    <source>
        <strain evidence="10 11">DONG20-135</strain>
    </source>
</reference>
<evidence type="ECO:0000256" key="6">
    <source>
        <dbReference type="ARBA" id="ARBA00023102"/>
    </source>
</evidence>
<evidence type="ECO:0000256" key="8">
    <source>
        <dbReference type="RuleBase" id="RU366003"/>
    </source>
</evidence>
<feature type="domain" description="PHP" evidence="9">
    <location>
        <begin position="6"/>
        <end position="168"/>
    </location>
</feature>
<dbReference type="InterPro" id="IPR016195">
    <property type="entry name" value="Pol/histidinol_Pase-like"/>
</dbReference>
<evidence type="ECO:0000259" key="9">
    <source>
        <dbReference type="Pfam" id="PF02811"/>
    </source>
</evidence>
<dbReference type="GO" id="GO:0005737">
    <property type="term" value="C:cytoplasm"/>
    <property type="evidence" value="ECO:0007669"/>
    <property type="project" value="TreeGrafter"/>
</dbReference>
<evidence type="ECO:0000313" key="10">
    <source>
        <dbReference type="EMBL" id="MXQ74125.1"/>
    </source>
</evidence>
<comment type="similarity">
    <text evidence="2 8">Belongs to the PHP hydrolase family. HisK subfamily.</text>
</comment>
<dbReference type="PANTHER" id="PTHR21039:SF0">
    <property type="entry name" value="HISTIDINOL-PHOSPHATASE"/>
    <property type="match status" value="1"/>
</dbReference>
<comment type="pathway">
    <text evidence="1 8">Amino-acid biosynthesis; L-histidine biosynthesis; L-histidine from 5-phospho-alpha-D-ribose 1-diphosphate: step 8/9.</text>
</comment>
<dbReference type="CDD" id="cd12110">
    <property type="entry name" value="PHP_HisPPase_Hisj_like"/>
    <property type="match status" value="1"/>
</dbReference>
<keyword evidence="6 8" id="KW-0368">Histidine biosynthesis</keyword>
<accession>A0A6N8U9H1</accession>
<dbReference type="InterPro" id="IPR010140">
    <property type="entry name" value="Histidinol_P_phosphatase_HisJ"/>
</dbReference>
<dbReference type="InterPro" id="IPR004013">
    <property type="entry name" value="PHP_dom"/>
</dbReference>
<sequence length="261" mass="30746">MQSFNFHTHTKRCGHATGEEEAYVKAAIEAGYKVLGFSDHAPYKQRYSWDERMHEDEYPLYCKEVRRLQKVYKDQIQIYLGLEIEYYEEQLEELKAYREELDFCILGQHSYTVMGHNYFVDCDDRWVLVYANQIRKACEMGFVDIIAHPDLFMISRSTWSKACEEAACIICETSNRFQIPLELNLGGLRYGKKQKGKELRYVYPYRPLWEIVAEYGCPVIYGLDAHSPDYVGRKDIFKIADEVVKDLPLNFLKEFKPMGCK</sequence>
<evidence type="ECO:0000256" key="1">
    <source>
        <dbReference type="ARBA" id="ARBA00004970"/>
    </source>
</evidence>
<dbReference type="EMBL" id="WUUQ01000003">
    <property type="protein sequence ID" value="MXQ74125.1"/>
    <property type="molecule type" value="Genomic_DNA"/>
</dbReference>
<proteinExistence type="inferred from homology"/>
<dbReference type="UniPathway" id="UPA00031">
    <property type="reaction ID" value="UER00013"/>
</dbReference>
<evidence type="ECO:0000256" key="7">
    <source>
        <dbReference type="ARBA" id="ARBA00049158"/>
    </source>
</evidence>
<dbReference type="AlphaFoldDB" id="A0A6N8U9H1"/>
<organism evidence="10 11">
    <name type="scientific">Copranaerobaculum intestinale</name>
    <dbReference type="NCBI Taxonomy" id="2692629"/>
    <lineage>
        <taxon>Bacteria</taxon>
        <taxon>Bacillati</taxon>
        <taxon>Bacillota</taxon>
        <taxon>Erysipelotrichia</taxon>
        <taxon>Erysipelotrichales</taxon>
        <taxon>Erysipelotrichaceae</taxon>
        <taxon>Copranaerobaculum</taxon>
    </lineage>
</organism>
<dbReference type="GO" id="GO:0004401">
    <property type="term" value="F:histidinol-phosphatase activity"/>
    <property type="evidence" value="ECO:0007669"/>
    <property type="project" value="UniProtKB-UniRule"/>
</dbReference>
<dbReference type="EC" id="3.1.3.15" evidence="3 8"/>
<evidence type="ECO:0000256" key="2">
    <source>
        <dbReference type="ARBA" id="ARBA00009152"/>
    </source>
</evidence>
<dbReference type="SUPFAM" id="SSF89550">
    <property type="entry name" value="PHP domain-like"/>
    <property type="match status" value="1"/>
</dbReference>
<keyword evidence="4 8" id="KW-0028">Amino-acid biosynthesis</keyword>
<dbReference type="Pfam" id="PF02811">
    <property type="entry name" value="PHP"/>
    <property type="match status" value="1"/>
</dbReference>
<keyword evidence="11" id="KW-1185">Reference proteome</keyword>
<dbReference type="GO" id="GO:0000105">
    <property type="term" value="P:L-histidine biosynthetic process"/>
    <property type="evidence" value="ECO:0007669"/>
    <property type="project" value="UniProtKB-UniRule"/>
</dbReference>
<dbReference type="PANTHER" id="PTHR21039">
    <property type="entry name" value="HISTIDINOL PHOSPHATASE-RELATED"/>
    <property type="match status" value="1"/>
</dbReference>
<dbReference type="Proteomes" id="UP000434036">
    <property type="component" value="Unassembled WGS sequence"/>
</dbReference>